<comment type="caution">
    <text evidence="1">The sequence shown here is derived from an EMBL/GenBank/DDBJ whole genome shotgun (WGS) entry which is preliminary data.</text>
</comment>
<reference evidence="1" key="1">
    <citation type="journal article" date="2022" name="bioRxiv">
        <title>Sequencing and chromosome-scale assembly of the giantPleurodeles waltlgenome.</title>
        <authorList>
            <person name="Brown T."/>
            <person name="Elewa A."/>
            <person name="Iarovenko S."/>
            <person name="Subramanian E."/>
            <person name="Araus A.J."/>
            <person name="Petzold A."/>
            <person name="Susuki M."/>
            <person name="Suzuki K.-i.T."/>
            <person name="Hayashi T."/>
            <person name="Toyoda A."/>
            <person name="Oliveira C."/>
            <person name="Osipova E."/>
            <person name="Leigh N.D."/>
            <person name="Simon A."/>
            <person name="Yun M.H."/>
        </authorList>
    </citation>
    <scope>NUCLEOTIDE SEQUENCE</scope>
    <source>
        <strain evidence="1">20211129_DDA</strain>
        <tissue evidence="1">Liver</tissue>
    </source>
</reference>
<dbReference type="EMBL" id="JANPWB010000008">
    <property type="protein sequence ID" value="KAJ1161978.1"/>
    <property type="molecule type" value="Genomic_DNA"/>
</dbReference>
<evidence type="ECO:0000313" key="2">
    <source>
        <dbReference type="Proteomes" id="UP001066276"/>
    </source>
</evidence>
<evidence type="ECO:0000313" key="1">
    <source>
        <dbReference type="EMBL" id="KAJ1161978.1"/>
    </source>
</evidence>
<sequence length="119" mass="12957">MSDTPHQLALVEERDYGVSRAVSIEEYHRPDPEFQILGTLGPVLFGTNKPSAITPGLQGKYGEEGLSSPAPHLLLPPCQMSKQCFPRNNQACPAPETIPITLRLRTAIRYGPALHVPSA</sequence>
<gene>
    <name evidence="1" type="ORF">NDU88_002458</name>
</gene>
<dbReference type="Proteomes" id="UP001066276">
    <property type="component" value="Chromosome 4_2"/>
</dbReference>
<accession>A0AAV7SD18</accession>
<protein>
    <submittedName>
        <fullName evidence="1">Uncharacterized protein</fullName>
    </submittedName>
</protein>
<keyword evidence="2" id="KW-1185">Reference proteome</keyword>
<dbReference type="AlphaFoldDB" id="A0AAV7SD18"/>
<proteinExistence type="predicted"/>
<name>A0AAV7SD18_PLEWA</name>
<organism evidence="1 2">
    <name type="scientific">Pleurodeles waltl</name>
    <name type="common">Iberian ribbed newt</name>
    <dbReference type="NCBI Taxonomy" id="8319"/>
    <lineage>
        <taxon>Eukaryota</taxon>
        <taxon>Metazoa</taxon>
        <taxon>Chordata</taxon>
        <taxon>Craniata</taxon>
        <taxon>Vertebrata</taxon>
        <taxon>Euteleostomi</taxon>
        <taxon>Amphibia</taxon>
        <taxon>Batrachia</taxon>
        <taxon>Caudata</taxon>
        <taxon>Salamandroidea</taxon>
        <taxon>Salamandridae</taxon>
        <taxon>Pleurodelinae</taxon>
        <taxon>Pleurodeles</taxon>
    </lineage>
</organism>